<feature type="repeat" description="WD" evidence="3">
    <location>
        <begin position="169"/>
        <end position="197"/>
    </location>
</feature>
<dbReference type="Proteomes" id="UP001272242">
    <property type="component" value="Unassembled WGS sequence"/>
</dbReference>
<sequence length="197" mass="21115">MARGGVAPALSCWGVPDMNVRWVRDREYRWNSDTYFGSVALAPTGNRFALSVYEGLAYPKQSVQVRDAAGGELRVSVPMDSASPVRQLAFTAAGVKLLVRTDSRTVQMFDAITGAPVGELVHPGRSFVTGIAVHPGGTVACARNDGTVTLWDAEKCERVRTYDWKVGKLVSVAFSPDGALAAAGNEDGQVIVWDVDL</sequence>
<dbReference type="Gene3D" id="2.130.10.10">
    <property type="entry name" value="YVTN repeat-like/Quinoprotein amine dehydrogenase"/>
    <property type="match status" value="1"/>
</dbReference>
<dbReference type="PROSITE" id="PS50294">
    <property type="entry name" value="WD_REPEATS_REGION"/>
    <property type="match status" value="1"/>
</dbReference>
<gene>
    <name evidence="4" type="ORF">R5W23_004122</name>
</gene>
<dbReference type="SUPFAM" id="SSF50969">
    <property type="entry name" value="YVTN repeat-like/Quinoprotein amine dehydrogenase"/>
    <property type="match status" value="1"/>
</dbReference>
<dbReference type="PROSITE" id="PS00678">
    <property type="entry name" value="WD_REPEATS_1"/>
    <property type="match status" value="1"/>
</dbReference>
<accession>A0ABU5F8E6</accession>
<dbReference type="PROSITE" id="PS50082">
    <property type="entry name" value="WD_REPEATS_2"/>
    <property type="match status" value="1"/>
</dbReference>
<evidence type="ECO:0000256" key="3">
    <source>
        <dbReference type="PROSITE-ProRule" id="PRU00221"/>
    </source>
</evidence>
<evidence type="ECO:0008006" key="6">
    <source>
        <dbReference type="Google" id="ProtNLM"/>
    </source>
</evidence>
<dbReference type="InterPro" id="IPR011044">
    <property type="entry name" value="Quino_amine_DH_bsu"/>
</dbReference>
<dbReference type="InterPro" id="IPR019775">
    <property type="entry name" value="WD40_repeat_CS"/>
</dbReference>
<dbReference type="InterPro" id="IPR001680">
    <property type="entry name" value="WD40_rpt"/>
</dbReference>
<dbReference type="PANTHER" id="PTHR19879:SF9">
    <property type="entry name" value="TRANSCRIPTION INITIATION FACTOR TFIID SUBUNIT 5"/>
    <property type="match status" value="1"/>
</dbReference>
<dbReference type="PANTHER" id="PTHR19879">
    <property type="entry name" value="TRANSCRIPTION INITIATION FACTOR TFIID"/>
    <property type="match status" value="1"/>
</dbReference>
<name>A0ABU5F8E6_9BACT</name>
<proteinExistence type="predicted"/>
<evidence type="ECO:0000313" key="4">
    <source>
        <dbReference type="EMBL" id="MDY3562648.1"/>
    </source>
</evidence>
<evidence type="ECO:0000313" key="5">
    <source>
        <dbReference type="Proteomes" id="UP001272242"/>
    </source>
</evidence>
<evidence type="ECO:0000256" key="2">
    <source>
        <dbReference type="ARBA" id="ARBA00022737"/>
    </source>
</evidence>
<dbReference type="RefSeq" id="WP_320688957.1">
    <property type="nucleotide sequence ID" value="NZ_JAXBLV010000220.1"/>
</dbReference>
<dbReference type="SMART" id="SM00320">
    <property type="entry name" value="WD40"/>
    <property type="match status" value="2"/>
</dbReference>
<keyword evidence="2" id="KW-0677">Repeat</keyword>
<comment type="caution">
    <text evidence="4">The sequence shown here is derived from an EMBL/GenBank/DDBJ whole genome shotgun (WGS) entry which is preliminary data.</text>
</comment>
<organism evidence="4 5">
    <name type="scientific">Gemmata algarum</name>
    <dbReference type="NCBI Taxonomy" id="2975278"/>
    <lineage>
        <taxon>Bacteria</taxon>
        <taxon>Pseudomonadati</taxon>
        <taxon>Planctomycetota</taxon>
        <taxon>Planctomycetia</taxon>
        <taxon>Gemmatales</taxon>
        <taxon>Gemmataceae</taxon>
        <taxon>Gemmata</taxon>
    </lineage>
</organism>
<evidence type="ECO:0000256" key="1">
    <source>
        <dbReference type="ARBA" id="ARBA00022574"/>
    </source>
</evidence>
<keyword evidence="5" id="KW-1185">Reference proteome</keyword>
<protein>
    <recommendedName>
        <fullName evidence="6">WD40 repeat domain-containing protein</fullName>
    </recommendedName>
</protein>
<reference evidence="5" key="1">
    <citation type="journal article" date="2023" name="Mar. Drugs">
        <title>Gemmata algarum, a Novel Planctomycete Isolated from an Algal Mat, Displays Antimicrobial Activity.</title>
        <authorList>
            <person name="Kumar G."/>
            <person name="Kallscheuer N."/>
            <person name="Kashif M."/>
            <person name="Ahamad S."/>
            <person name="Jagadeeshwari U."/>
            <person name="Pannikurungottu S."/>
            <person name="Haufschild T."/>
            <person name="Kabuu M."/>
            <person name="Sasikala C."/>
            <person name="Jogler C."/>
            <person name="Ramana C."/>
        </authorList>
    </citation>
    <scope>NUCLEOTIDE SEQUENCE [LARGE SCALE GENOMIC DNA]</scope>
    <source>
        <strain evidence="5">JC673</strain>
    </source>
</reference>
<dbReference type="InterPro" id="IPR015943">
    <property type="entry name" value="WD40/YVTN_repeat-like_dom_sf"/>
</dbReference>
<keyword evidence="1 3" id="KW-0853">WD repeat</keyword>
<dbReference type="Pfam" id="PF00400">
    <property type="entry name" value="WD40"/>
    <property type="match status" value="2"/>
</dbReference>
<dbReference type="EMBL" id="JAXBLV010000220">
    <property type="protein sequence ID" value="MDY3562648.1"/>
    <property type="molecule type" value="Genomic_DNA"/>
</dbReference>